<feature type="transmembrane region" description="Helical" evidence="9">
    <location>
        <begin position="137"/>
        <end position="163"/>
    </location>
</feature>
<evidence type="ECO:0000256" key="6">
    <source>
        <dbReference type="ARBA" id="ARBA00023136"/>
    </source>
</evidence>
<reference evidence="12" key="1">
    <citation type="submission" date="2021-02" db="EMBL/GenBank/DDBJ databases">
        <authorList>
            <person name="Nowell W R."/>
        </authorList>
    </citation>
    <scope>NUCLEOTIDE SEQUENCE</scope>
</reference>
<keyword evidence="7" id="KW-0675">Receptor</keyword>
<evidence type="ECO:0000256" key="8">
    <source>
        <dbReference type="ARBA" id="ARBA00023224"/>
    </source>
</evidence>
<keyword evidence="4 9" id="KW-1133">Transmembrane helix</keyword>
<dbReference type="PROSITE" id="PS50262">
    <property type="entry name" value="G_PROTEIN_RECEP_F1_2"/>
    <property type="match status" value="1"/>
</dbReference>
<evidence type="ECO:0000256" key="4">
    <source>
        <dbReference type="ARBA" id="ARBA00022989"/>
    </source>
</evidence>
<feature type="transmembrane region" description="Helical" evidence="9">
    <location>
        <begin position="24"/>
        <end position="44"/>
    </location>
</feature>
<dbReference type="Proteomes" id="UP000663828">
    <property type="component" value="Unassembled WGS sequence"/>
</dbReference>
<dbReference type="GO" id="GO:0005886">
    <property type="term" value="C:plasma membrane"/>
    <property type="evidence" value="ECO:0007669"/>
    <property type="project" value="UniProtKB-SubCell"/>
</dbReference>
<dbReference type="PANTHER" id="PTHR24229:SF40">
    <property type="entry name" value="ALLATOSTATIN C RECEPTOR 1-RELATED"/>
    <property type="match status" value="1"/>
</dbReference>
<protein>
    <recommendedName>
        <fullName evidence="10">G-protein coupled receptors family 1 profile domain-containing protein</fullName>
    </recommendedName>
</protein>
<comment type="caution">
    <text evidence="12">The sequence shown here is derived from an EMBL/GenBank/DDBJ whole genome shotgun (WGS) entry which is preliminary data.</text>
</comment>
<evidence type="ECO:0000259" key="10">
    <source>
        <dbReference type="PROSITE" id="PS50262"/>
    </source>
</evidence>
<comment type="subcellular location">
    <subcellularLocation>
        <location evidence="1">Cell membrane</location>
        <topology evidence="1">Multi-pass membrane protein</topology>
    </subcellularLocation>
</comment>
<keyword evidence="3 9" id="KW-0812">Transmembrane</keyword>
<sequence>MSSQSSNANLIIQLGIIQRNLSKSVVLVLLILGTIGSLLGLMVFSRKTFRKNPCSMYMIAYYLGNLTYIHIIIIQAVLYYGYDIMISSQNIHSCRVSLYMSIVLTVLCSCYLILASVDRILITSRNAIIRQRSTRRLAFISIISLTLFWLICHIHVLIFSTILQSAPGYFVCYAQLGTYLSVLSYYMTSNAVLSPLILACLGILAARNVSQIGKNQVHIVASNDGISSNGISQRLRSKDHQLIRVVLTDVLLYFISSFPLSIMVLYQQISQYNIKTFEQTQIDSFIQYTCAVFGYIPYCMSFYINLLISKTFRNEVKSIFLFYKS</sequence>
<evidence type="ECO:0000313" key="13">
    <source>
        <dbReference type="Proteomes" id="UP000663828"/>
    </source>
</evidence>
<dbReference type="SUPFAM" id="SSF81321">
    <property type="entry name" value="Family A G protein-coupled receptor-like"/>
    <property type="match status" value="1"/>
</dbReference>
<gene>
    <name evidence="11" type="ORF">EDS130_LOCUS45205</name>
    <name evidence="12" type="ORF">XAT740_LOCUS54540</name>
</gene>
<proteinExistence type="predicted"/>
<accession>A0A816EIW9</accession>
<evidence type="ECO:0000256" key="9">
    <source>
        <dbReference type="SAM" id="Phobius"/>
    </source>
</evidence>
<feature type="transmembrane region" description="Helical" evidence="9">
    <location>
        <begin position="242"/>
        <end position="265"/>
    </location>
</feature>
<dbReference type="AlphaFoldDB" id="A0A816EIW9"/>
<keyword evidence="2" id="KW-1003">Cell membrane</keyword>
<feature type="transmembrane region" description="Helical" evidence="9">
    <location>
        <begin position="56"/>
        <end position="78"/>
    </location>
</feature>
<keyword evidence="5" id="KW-0297">G-protein coupled receptor</keyword>
<dbReference type="EMBL" id="CAJNOR010009824">
    <property type="protein sequence ID" value="CAF1648541.1"/>
    <property type="molecule type" value="Genomic_DNA"/>
</dbReference>
<dbReference type="PANTHER" id="PTHR24229">
    <property type="entry name" value="NEUROPEPTIDES RECEPTOR"/>
    <property type="match status" value="1"/>
</dbReference>
<dbReference type="InterPro" id="IPR017452">
    <property type="entry name" value="GPCR_Rhodpsn_7TM"/>
</dbReference>
<dbReference type="EMBL" id="CAJNOJ010001030">
    <property type="protein sequence ID" value="CAF1539429.1"/>
    <property type="molecule type" value="Genomic_DNA"/>
</dbReference>
<feature type="transmembrane region" description="Helical" evidence="9">
    <location>
        <begin position="183"/>
        <end position="206"/>
    </location>
</feature>
<evidence type="ECO:0000256" key="3">
    <source>
        <dbReference type="ARBA" id="ARBA00022692"/>
    </source>
</evidence>
<evidence type="ECO:0000256" key="7">
    <source>
        <dbReference type="ARBA" id="ARBA00023170"/>
    </source>
</evidence>
<evidence type="ECO:0000256" key="2">
    <source>
        <dbReference type="ARBA" id="ARBA00022475"/>
    </source>
</evidence>
<evidence type="ECO:0000313" key="12">
    <source>
        <dbReference type="EMBL" id="CAF1648541.1"/>
    </source>
</evidence>
<dbReference type="OrthoDB" id="9990906at2759"/>
<keyword evidence="13" id="KW-1185">Reference proteome</keyword>
<evidence type="ECO:0000256" key="1">
    <source>
        <dbReference type="ARBA" id="ARBA00004651"/>
    </source>
</evidence>
<dbReference type="GO" id="GO:0007218">
    <property type="term" value="P:neuropeptide signaling pathway"/>
    <property type="evidence" value="ECO:0007669"/>
    <property type="project" value="TreeGrafter"/>
</dbReference>
<keyword evidence="6 9" id="KW-0472">Membrane</keyword>
<feature type="transmembrane region" description="Helical" evidence="9">
    <location>
        <begin position="98"/>
        <end position="117"/>
    </location>
</feature>
<dbReference type="Gene3D" id="1.20.1070.10">
    <property type="entry name" value="Rhodopsin 7-helix transmembrane proteins"/>
    <property type="match status" value="1"/>
</dbReference>
<evidence type="ECO:0000313" key="11">
    <source>
        <dbReference type="EMBL" id="CAF1539429.1"/>
    </source>
</evidence>
<dbReference type="GO" id="GO:0004930">
    <property type="term" value="F:G protein-coupled receptor activity"/>
    <property type="evidence" value="ECO:0007669"/>
    <property type="project" value="UniProtKB-KW"/>
</dbReference>
<feature type="domain" description="G-protein coupled receptors family 1 profile" evidence="10">
    <location>
        <begin position="36"/>
        <end position="305"/>
    </location>
</feature>
<keyword evidence="8" id="KW-0807">Transducer</keyword>
<dbReference type="GO" id="GO:0043005">
    <property type="term" value="C:neuron projection"/>
    <property type="evidence" value="ECO:0007669"/>
    <property type="project" value="TreeGrafter"/>
</dbReference>
<name>A0A816EIW9_ADIRI</name>
<evidence type="ECO:0000256" key="5">
    <source>
        <dbReference type="ARBA" id="ARBA00023040"/>
    </source>
</evidence>
<dbReference type="GO" id="GO:0042923">
    <property type="term" value="F:neuropeptide binding"/>
    <property type="evidence" value="ECO:0007669"/>
    <property type="project" value="TreeGrafter"/>
</dbReference>
<feature type="transmembrane region" description="Helical" evidence="9">
    <location>
        <begin position="285"/>
        <end position="308"/>
    </location>
</feature>
<organism evidence="12 13">
    <name type="scientific">Adineta ricciae</name>
    <name type="common">Rotifer</name>
    <dbReference type="NCBI Taxonomy" id="249248"/>
    <lineage>
        <taxon>Eukaryota</taxon>
        <taxon>Metazoa</taxon>
        <taxon>Spiralia</taxon>
        <taxon>Gnathifera</taxon>
        <taxon>Rotifera</taxon>
        <taxon>Eurotatoria</taxon>
        <taxon>Bdelloidea</taxon>
        <taxon>Adinetida</taxon>
        <taxon>Adinetidae</taxon>
        <taxon>Adineta</taxon>
    </lineage>
</organism>
<dbReference type="Proteomes" id="UP000663852">
    <property type="component" value="Unassembled WGS sequence"/>
</dbReference>